<keyword evidence="2" id="KW-1185">Reference proteome</keyword>
<reference evidence="1 2" key="1">
    <citation type="submission" date="2019-08" db="EMBL/GenBank/DDBJ databases">
        <title>Parahaliea maris sp. nov., isolated from the surface seawater.</title>
        <authorList>
            <person name="Liu Y."/>
        </authorList>
    </citation>
    <scope>NUCLEOTIDE SEQUENCE [LARGE SCALE GENOMIC DNA]</scope>
    <source>
        <strain evidence="1 2">HSLHS9</strain>
    </source>
</reference>
<evidence type="ECO:0000313" key="2">
    <source>
        <dbReference type="Proteomes" id="UP000321039"/>
    </source>
</evidence>
<organism evidence="1 2">
    <name type="scientific">Parahaliea maris</name>
    <dbReference type="NCBI Taxonomy" id="2716870"/>
    <lineage>
        <taxon>Bacteria</taxon>
        <taxon>Pseudomonadati</taxon>
        <taxon>Pseudomonadota</taxon>
        <taxon>Gammaproteobacteria</taxon>
        <taxon>Cellvibrionales</taxon>
        <taxon>Halieaceae</taxon>
        <taxon>Parahaliea</taxon>
    </lineage>
</organism>
<dbReference type="RefSeq" id="WP_148066971.1">
    <property type="nucleotide sequence ID" value="NZ_VRZA01000001.1"/>
</dbReference>
<evidence type="ECO:0008006" key="3">
    <source>
        <dbReference type="Google" id="ProtNLM"/>
    </source>
</evidence>
<evidence type="ECO:0000313" key="1">
    <source>
        <dbReference type="EMBL" id="TXS96707.1"/>
    </source>
</evidence>
<comment type="caution">
    <text evidence="1">The sequence shown here is derived from an EMBL/GenBank/DDBJ whole genome shotgun (WGS) entry which is preliminary data.</text>
</comment>
<sequence>MSKATIEREEQELLEAVESGQFESILTAARRRELASVASATTRKDRRINIRISNRDLLAVQSRAMEEGIPYQTLISSVIHKYISGSLQDVTSGKKSKP</sequence>
<dbReference type="EMBL" id="VRZA01000001">
    <property type="protein sequence ID" value="TXS96707.1"/>
    <property type="molecule type" value="Genomic_DNA"/>
</dbReference>
<name>A0A5C9AAZ0_9GAMM</name>
<accession>A0A5C9AAZ0</accession>
<gene>
    <name evidence="1" type="ORF">FV139_04365</name>
</gene>
<protein>
    <recommendedName>
        <fullName evidence="3">Antitoxin</fullName>
    </recommendedName>
</protein>
<dbReference type="AlphaFoldDB" id="A0A5C9AAZ0"/>
<dbReference type="Proteomes" id="UP000321039">
    <property type="component" value="Unassembled WGS sequence"/>
</dbReference>
<proteinExistence type="predicted"/>